<sequence length="149" mass="16567">MELSLSGNAIKTFARCITCLARVGNELAIQASPSQLAFHTLNSSRSAYQSITFKPDFFNVYTVSGNQVQCSVLLKAIFSLLRTPIASIDNLSVKSPDLDASKVQWALECYSVMRKTYWITCNVQPNVQFIYPQFTKVTWGGKVTLGEID</sequence>
<proteinExistence type="predicted"/>
<dbReference type="PANTHER" id="PTHR15237:SF0">
    <property type="entry name" value="CELL CYCLE CHECKPOINT CONTROL PROTEIN"/>
    <property type="match status" value="1"/>
</dbReference>
<accession>A0AAN7FUC4</accession>
<reference evidence="1 2" key="1">
    <citation type="journal article" date="2023" name="G3 (Bethesda)">
        <title>A haplotype-resolved chromosome-scale genome for Quercus rubra L. provides insights into the genetics of adaptive traits for red oak species.</title>
        <authorList>
            <person name="Kapoor B."/>
            <person name="Jenkins J."/>
            <person name="Schmutz J."/>
            <person name="Zhebentyayeva T."/>
            <person name="Kuelheim C."/>
            <person name="Coggeshall M."/>
            <person name="Heim C."/>
            <person name="Lasky J.R."/>
            <person name="Leites L."/>
            <person name="Islam-Faridi N."/>
            <person name="Romero-Severson J."/>
            <person name="DeLeo V.L."/>
            <person name="Lucas S.M."/>
            <person name="Lazic D."/>
            <person name="Gailing O."/>
            <person name="Carlson J."/>
            <person name="Staton M."/>
        </authorList>
    </citation>
    <scope>NUCLEOTIDE SEQUENCE [LARGE SCALE GENOMIC DNA]</scope>
    <source>
        <strain evidence="1">Pseudo-F2</strain>
    </source>
</reference>
<keyword evidence="2" id="KW-1185">Reference proteome</keyword>
<dbReference type="GO" id="GO:0071479">
    <property type="term" value="P:cellular response to ionizing radiation"/>
    <property type="evidence" value="ECO:0007669"/>
    <property type="project" value="TreeGrafter"/>
</dbReference>
<evidence type="ECO:0000313" key="1">
    <source>
        <dbReference type="EMBL" id="KAK4595769.1"/>
    </source>
</evidence>
<organism evidence="1 2">
    <name type="scientific">Quercus rubra</name>
    <name type="common">Northern red oak</name>
    <name type="synonym">Quercus borealis</name>
    <dbReference type="NCBI Taxonomy" id="3512"/>
    <lineage>
        <taxon>Eukaryota</taxon>
        <taxon>Viridiplantae</taxon>
        <taxon>Streptophyta</taxon>
        <taxon>Embryophyta</taxon>
        <taxon>Tracheophyta</taxon>
        <taxon>Spermatophyta</taxon>
        <taxon>Magnoliopsida</taxon>
        <taxon>eudicotyledons</taxon>
        <taxon>Gunneridae</taxon>
        <taxon>Pentapetalae</taxon>
        <taxon>rosids</taxon>
        <taxon>fabids</taxon>
        <taxon>Fagales</taxon>
        <taxon>Fagaceae</taxon>
        <taxon>Quercus</taxon>
    </lineage>
</organism>
<dbReference type="GO" id="GO:0031573">
    <property type="term" value="P:mitotic intra-S DNA damage checkpoint signaling"/>
    <property type="evidence" value="ECO:0007669"/>
    <property type="project" value="TreeGrafter"/>
</dbReference>
<dbReference type="Pfam" id="PF04139">
    <property type="entry name" value="Rad9"/>
    <property type="match status" value="1"/>
</dbReference>
<comment type="caution">
    <text evidence="1">The sequence shown here is derived from an EMBL/GenBank/DDBJ whole genome shotgun (WGS) entry which is preliminary data.</text>
</comment>
<dbReference type="EMBL" id="JAXUIC010000003">
    <property type="protein sequence ID" value="KAK4595769.1"/>
    <property type="molecule type" value="Genomic_DNA"/>
</dbReference>
<dbReference type="GO" id="GO:0006281">
    <property type="term" value="P:DNA repair"/>
    <property type="evidence" value="ECO:0007669"/>
    <property type="project" value="TreeGrafter"/>
</dbReference>
<dbReference type="AlphaFoldDB" id="A0AAN7FUC4"/>
<evidence type="ECO:0000313" key="2">
    <source>
        <dbReference type="Proteomes" id="UP001324115"/>
    </source>
</evidence>
<protein>
    <submittedName>
        <fullName evidence="1">Uncharacterized protein</fullName>
    </submittedName>
</protein>
<dbReference type="InterPro" id="IPR007268">
    <property type="entry name" value="Rad9/Ddc1"/>
</dbReference>
<dbReference type="Proteomes" id="UP001324115">
    <property type="component" value="Unassembled WGS sequence"/>
</dbReference>
<gene>
    <name evidence="1" type="ORF">RGQ29_014028</name>
</gene>
<dbReference type="Gene3D" id="3.70.10.10">
    <property type="match status" value="1"/>
</dbReference>
<dbReference type="GO" id="GO:0000076">
    <property type="term" value="P:DNA replication checkpoint signaling"/>
    <property type="evidence" value="ECO:0007669"/>
    <property type="project" value="TreeGrafter"/>
</dbReference>
<dbReference type="GO" id="GO:0030896">
    <property type="term" value="C:checkpoint clamp complex"/>
    <property type="evidence" value="ECO:0007669"/>
    <property type="project" value="InterPro"/>
</dbReference>
<dbReference type="PANTHER" id="PTHR15237">
    <property type="entry name" value="DNA REPAIR PROTEIN RAD9"/>
    <property type="match status" value="1"/>
</dbReference>
<dbReference type="InterPro" id="IPR046938">
    <property type="entry name" value="DNA_clamp_sf"/>
</dbReference>
<dbReference type="SUPFAM" id="SSF55979">
    <property type="entry name" value="DNA clamp"/>
    <property type="match status" value="1"/>
</dbReference>
<name>A0AAN7FUC4_QUERU</name>